<organism evidence="2 3">
    <name type="scientific">Sistotremastrum suecicum HHB10207 ss-3</name>
    <dbReference type="NCBI Taxonomy" id="1314776"/>
    <lineage>
        <taxon>Eukaryota</taxon>
        <taxon>Fungi</taxon>
        <taxon>Dikarya</taxon>
        <taxon>Basidiomycota</taxon>
        <taxon>Agaricomycotina</taxon>
        <taxon>Agaricomycetes</taxon>
        <taxon>Sistotremastrales</taxon>
        <taxon>Sistotremastraceae</taxon>
        <taxon>Sistotremastrum</taxon>
    </lineage>
</organism>
<dbReference type="EMBL" id="KV428029">
    <property type="protein sequence ID" value="KZT40706.1"/>
    <property type="molecule type" value="Genomic_DNA"/>
</dbReference>
<proteinExistence type="predicted"/>
<name>A0A166FJ96_9AGAM</name>
<evidence type="ECO:0000256" key="1">
    <source>
        <dbReference type="SAM" id="MobiDB-lite"/>
    </source>
</evidence>
<accession>A0A166FJ96</accession>
<dbReference type="Gene3D" id="3.80.10.10">
    <property type="entry name" value="Ribonuclease Inhibitor"/>
    <property type="match status" value="1"/>
</dbReference>
<dbReference type="Proteomes" id="UP000076798">
    <property type="component" value="Unassembled WGS sequence"/>
</dbReference>
<dbReference type="InterPro" id="IPR032675">
    <property type="entry name" value="LRR_dom_sf"/>
</dbReference>
<evidence type="ECO:0000313" key="3">
    <source>
        <dbReference type="Proteomes" id="UP000076798"/>
    </source>
</evidence>
<reference evidence="2 3" key="1">
    <citation type="journal article" date="2016" name="Mol. Biol. Evol.">
        <title>Comparative Genomics of Early-Diverging Mushroom-Forming Fungi Provides Insights into the Origins of Lignocellulose Decay Capabilities.</title>
        <authorList>
            <person name="Nagy L.G."/>
            <person name="Riley R."/>
            <person name="Tritt A."/>
            <person name="Adam C."/>
            <person name="Daum C."/>
            <person name="Floudas D."/>
            <person name="Sun H."/>
            <person name="Yadav J.S."/>
            <person name="Pangilinan J."/>
            <person name="Larsson K.H."/>
            <person name="Matsuura K."/>
            <person name="Barry K."/>
            <person name="Labutti K."/>
            <person name="Kuo R."/>
            <person name="Ohm R.A."/>
            <person name="Bhattacharya S.S."/>
            <person name="Shirouzu T."/>
            <person name="Yoshinaga Y."/>
            <person name="Martin F.M."/>
            <person name="Grigoriev I.V."/>
            <person name="Hibbett D.S."/>
        </authorList>
    </citation>
    <scope>NUCLEOTIDE SEQUENCE [LARGE SCALE GENOMIC DNA]</scope>
    <source>
        <strain evidence="2 3">HHB10207 ss-3</strain>
    </source>
</reference>
<keyword evidence="3" id="KW-1185">Reference proteome</keyword>
<dbReference type="SUPFAM" id="SSF52047">
    <property type="entry name" value="RNI-like"/>
    <property type="match status" value="1"/>
</dbReference>
<sequence>MDSYDKHAVKQALVALSRELQAVIQDIDHIALDLEGSKINHENGQSLTTERSRDAQDSLHHLTSKLLDIQASANRSFASSVACASEHFNRHTGISCLPVEVLSGILTTYVESEMDVDHELNDDSRKHMILPYSWITIIAVCRGWTRLINNTPAIWAFIDLSWPQARIQRHVALSKDAPYRISWDVNRRLKMPDVDYLTKDKHPVVSLKIRDMYHESSDSVQSYFLGFWNPWILTQPIHLELLHIVLGRSYHRPDTGFALPPMSNLKNIRLLNCYTTSHIAPSLRTIHFEATSRDFTYEHILRILSGCPLLTSVFFKMNPYETDAEDSSEEFPPSQDIIPISAPCCPMFLPHLRELSLQSLSLSETECILDNMVIEALPSFSASYTAPQHLPNSSSLFIPEPLQPYASRAKTLEVRGSLFRYSKDDEYLHEFSSYRPYRDHGSEYVSAIASITHYFTSIEHLAIDPYKARDNAAWIKAFPVFDRLKELSLWGLQRELLEILRALAGTEPLLCPNLRVLALRNSGGIFIGEPRLVFGGGRVISEEEKRTGNLLQFAADQLELLLTRRDQLGIRIQKLILPGSSSWDSRNEKWTLHVDNVVIERGAGPGGSYDSDEEEEEEEEEDSDEYDDDYDDGYDDYI</sequence>
<feature type="compositionally biased region" description="Acidic residues" evidence="1">
    <location>
        <begin position="610"/>
        <end position="638"/>
    </location>
</feature>
<evidence type="ECO:0000313" key="2">
    <source>
        <dbReference type="EMBL" id="KZT40706.1"/>
    </source>
</evidence>
<gene>
    <name evidence="2" type="ORF">SISSUDRAFT_1043832</name>
</gene>
<protein>
    <submittedName>
        <fullName evidence="2">Uncharacterized protein</fullName>
    </submittedName>
</protein>
<feature type="region of interest" description="Disordered" evidence="1">
    <location>
        <begin position="600"/>
        <end position="638"/>
    </location>
</feature>
<dbReference type="OrthoDB" id="3235815at2759"/>
<dbReference type="AlphaFoldDB" id="A0A166FJ96"/>